<reference evidence="1" key="2">
    <citation type="submission" date="2020-11" db="EMBL/GenBank/DDBJ databases">
        <authorList>
            <person name="McCartney M.A."/>
            <person name="Auch B."/>
            <person name="Kono T."/>
            <person name="Mallez S."/>
            <person name="Becker A."/>
            <person name="Gohl D.M."/>
            <person name="Silverstein K.A.T."/>
            <person name="Koren S."/>
            <person name="Bechman K.B."/>
            <person name="Herman A."/>
            <person name="Abrahante J.E."/>
            <person name="Garbe J."/>
        </authorList>
    </citation>
    <scope>NUCLEOTIDE SEQUENCE</scope>
    <source>
        <strain evidence="1">Duluth1</strain>
        <tissue evidence="1">Whole animal</tissue>
    </source>
</reference>
<proteinExistence type="predicted"/>
<dbReference type="EMBL" id="JAIWYP010000001">
    <property type="protein sequence ID" value="KAH3893340.1"/>
    <property type="molecule type" value="Genomic_DNA"/>
</dbReference>
<name>A0A9D4S7D4_DREPO</name>
<reference evidence="1" key="1">
    <citation type="journal article" date="2019" name="bioRxiv">
        <title>The Genome of the Zebra Mussel, Dreissena polymorpha: A Resource for Invasive Species Research.</title>
        <authorList>
            <person name="McCartney M.A."/>
            <person name="Auch B."/>
            <person name="Kono T."/>
            <person name="Mallez S."/>
            <person name="Zhang Y."/>
            <person name="Obille A."/>
            <person name="Becker A."/>
            <person name="Abrahante J.E."/>
            <person name="Garbe J."/>
            <person name="Badalamenti J.P."/>
            <person name="Herman A."/>
            <person name="Mangelson H."/>
            <person name="Liachko I."/>
            <person name="Sullivan S."/>
            <person name="Sone E.D."/>
            <person name="Koren S."/>
            <person name="Silverstein K.A.T."/>
            <person name="Beckman K.B."/>
            <person name="Gohl D.M."/>
        </authorList>
    </citation>
    <scope>NUCLEOTIDE SEQUENCE</scope>
    <source>
        <strain evidence="1">Duluth1</strain>
        <tissue evidence="1">Whole animal</tissue>
    </source>
</reference>
<evidence type="ECO:0000313" key="1">
    <source>
        <dbReference type="EMBL" id="KAH3893340.1"/>
    </source>
</evidence>
<accession>A0A9D4S7D4</accession>
<evidence type="ECO:0000313" key="2">
    <source>
        <dbReference type="Proteomes" id="UP000828390"/>
    </source>
</evidence>
<dbReference type="Proteomes" id="UP000828390">
    <property type="component" value="Unassembled WGS sequence"/>
</dbReference>
<sequence length="74" mass="8371">MQPQRWTVCRSVGTMPMVSYNAASEVDSNYVGVLGPCQWSLIMQPQRWTVCRSVGTMPMVSYNAASEVDRPYKH</sequence>
<protein>
    <submittedName>
        <fullName evidence="1">Uncharacterized protein</fullName>
    </submittedName>
</protein>
<dbReference type="AlphaFoldDB" id="A0A9D4S7D4"/>
<keyword evidence="2" id="KW-1185">Reference proteome</keyword>
<organism evidence="1 2">
    <name type="scientific">Dreissena polymorpha</name>
    <name type="common">Zebra mussel</name>
    <name type="synonym">Mytilus polymorpha</name>
    <dbReference type="NCBI Taxonomy" id="45954"/>
    <lineage>
        <taxon>Eukaryota</taxon>
        <taxon>Metazoa</taxon>
        <taxon>Spiralia</taxon>
        <taxon>Lophotrochozoa</taxon>
        <taxon>Mollusca</taxon>
        <taxon>Bivalvia</taxon>
        <taxon>Autobranchia</taxon>
        <taxon>Heteroconchia</taxon>
        <taxon>Euheterodonta</taxon>
        <taxon>Imparidentia</taxon>
        <taxon>Neoheterodontei</taxon>
        <taxon>Myida</taxon>
        <taxon>Dreissenoidea</taxon>
        <taxon>Dreissenidae</taxon>
        <taxon>Dreissena</taxon>
    </lineage>
</organism>
<gene>
    <name evidence="1" type="ORF">DPMN_017487</name>
</gene>
<comment type="caution">
    <text evidence="1">The sequence shown here is derived from an EMBL/GenBank/DDBJ whole genome shotgun (WGS) entry which is preliminary data.</text>
</comment>